<dbReference type="OrthoDB" id="7998582at2"/>
<dbReference type="AlphaFoldDB" id="A0A1I4DRP3"/>
<protein>
    <submittedName>
        <fullName evidence="2">Uncharacterized protein</fullName>
    </submittedName>
</protein>
<sequence>MTEAHRRREPGSGGSAVRRLMARPIRAHIAGAAQPQMPALKAEATAPVPAPAAPGPETGDVARLRMEVLMMKAALAAERRESEALRTSLGLGEAQQLGDEARAERDRWAALVGRLIHGTL</sequence>
<name>A0A1I4DRP3_9HYPH</name>
<dbReference type="Proteomes" id="UP000198804">
    <property type="component" value="Unassembled WGS sequence"/>
</dbReference>
<reference evidence="3" key="1">
    <citation type="submission" date="2016-10" db="EMBL/GenBank/DDBJ databases">
        <authorList>
            <person name="Varghese N."/>
            <person name="Submissions S."/>
        </authorList>
    </citation>
    <scope>NUCLEOTIDE SEQUENCE [LARGE SCALE GENOMIC DNA]</scope>
    <source>
        <strain evidence="3">CGMCC 1.6474</strain>
    </source>
</reference>
<organism evidence="2 3">
    <name type="scientific">Methylorubrum salsuginis</name>
    <dbReference type="NCBI Taxonomy" id="414703"/>
    <lineage>
        <taxon>Bacteria</taxon>
        <taxon>Pseudomonadati</taxon>
        <taxon>Pseudomonadota</taxon>
        <taxon>Alphaproteobacteria</taxon>
        <taxon>Hyphomicrobiales</taxon>
        <taxon>Methylobacteriaceae</taxon>
        <taxon>Methylorubrum</taxon>
    </lineage>
</organism>
<keyword evidence="3" id="KW-1185">Reference proteome</keyword>
<feature type="region of interest" description="Disordered" evidence="1">
    <location>
        <begin position="28"/>
        <end position="59"/>
    </location>
</feature>
<accession>A0A1I4DRP3</accession>
<evidence type="ECO:0000313" key="2">
    <source>
        <dbReference type="EMBL" id="SFK96055.1"/>
    </source>
</evidence>
<gene>
    <name evidence="2" type="ORF">SAMN04488125_106174</name>
</gene>
<evidence type="ECO:0000256" key="1">
    <source>
        <dbReference type="SAM" id="MobiDB-lite"/>
    </source>
</evidence>
<dbReference type="EMBL" id="FOSV01000006">
    <property type="protein sequence ID" value="SFK96055.1"/>
    <property type="molecule type" value="Genomic_DNA"/>
</dbReference>
<dbReference type="STRING" id="414703.SAMN04488125_106174"/>
<evidence type="ECO:0000313" key="3">
    <source>
        <dbReference type="Proteomes" id="UP000198804"/>
    </source>
</evidence>
<proteinExistence type="predicted"/>